<name>A0A2D1U4U5_9SPHI</name>
<dbReference type="GO" id="GO:0005737">
    <property type="term" value="C:cytoplasm"/>
    <property type="evidence" value="ECO:0007669"/>
    <property type="project" value="TreeGrafter"/>
</dbReference>
<accession>A0A2D1U4U5</accession>
<dbReference type="PANTHER" id="PTHR48079">
    <property type="entry name" value="PROTEIN YEEZ"/>
    <property type="match status" value="1"/>
</dbReference>
<proteinExistence type="predicted"/>
<reference evidence="2 3" key="1">
    <citation type="submission" date="2017-10" db="EMBL/GenBank/DDBJ databases">
        <title>Whole genome of Pedobacter ginsengisoli T01R-27 isolated from tomato rhizosphere.</title>
        <authorList>
            <person name="Weon H.-Y."/>
            <person name="Lee S.A."/>
            <person name="Sang M.K."/>
            <person name="Song J."/>
        </authorList>
    </citation>
    <scope>NUCLEOTIDE SEQUENCE [LARGE SCALE GENOMIC DNA]</scope>
    <source>
        <strain evidence="2 3">T01R-27</strain>
    </source>
</reference>
<dbReference type="Proteomes" id="UP000223749">
    <property type="component" value="Chromosome"/>
</dbReference>
<sequence length="274" mass="30383">MQKTISILGCGWYGLELAKHLISKGYKVKGSTTSPTKLQQLQAEEIEPYLVSFHEQSIAYDDAFFKSHTLVICIPPKRSSAEQASFPDKIKEICKAANNNTIKNILFISSTSVYGDCNIELSETDEPKPDTPSGKAMVIAEEIFRQQHSLKTTILRFGGLIGPGRDPGRFFAGKINAPNGQAPINLIHLTDCVGISTHIIETESFGHTFNACTPDHPAKQVFYTQATANSGLEPPTFINELTNWKIVSSNKSCVSLKYNYQITNWVQWLQKGKL</sequence>
<dbReference type="Pfam" id="PF01370">
    <property type="entry name" value="Epimerase"/>
    <property type="match status" value="1"/>
</dbReference>
<dbReference type="GO" id="GO:0004029">
    <property type="term" value="F:aldehyde dehydrogenase (NAD+) activity"/>
    <property type="evidence" value="ECO:0007669"/>
    <property type="project" value="TreeGrafter"/>
</dbReference>
<dbReference type="CDD" id="cd05266">
    <property type="entry name" value="SDR_a4"/>
    <property type="match status" value="1"/>
</dbReference>
<dbReference type="OrthoDB" id="751203at2"/>
<feature type="domain" description="NAD-dependent epimerase/dehydratase" evidence="1">
    <location>
        <begin position="11"/>
        <end position="176"/>
    </location>
</feature>
<dbReference type="InterPro" id="IPR051783">
    <property type="entry name" value="NAD(P)-dependent_oxidoreduct"/>
</dbReference>
<dbReference type="PANTHER" id="PTHR48079:SF6">
    <property type="entry name" value="NAD(P)-BINDING DOMAIN-CONTAINING PROTEIN-RELATED"/>
    <property type="match status" value="1"/>
</dbReference>
<evidence type="ECO:0000259" key="1">
    <source>
        <dbReference type="Pfam" id="PF01370"/>
    </source>
</evidence>
<dbReference type="KEGG" id="pgs:CPT03_09160"/>
<evidence type="ECO:0000313" key="3">
    <source>
        <dbReference type="Proteomes" id="UP000223749"/>
    </source>
</evidence>
<organism evidence="2 3">
    <name type="scientific">Pedobacter ginsengisoli</name>
    <dbReference type="NCBI Taxonomy" id="363852"/>
    <lineage>
        <taxon>Bacteria</taxon>
        <taxon>Pseudomonadati</taxon>
        <taxon>Bacteroidota</taxon>
        <taxon>Sphingobacteriia</taxon>
        <taxon>Sphingobacteriales</taxon>
        <taxon>Sphingobacteriaceae</taxon>
        <taxon>Pedobacter</taxon>
    </lineage>
</organism>
<dbReference type="RefSeq" id="WP_099438571.1">
    <property type="nucleotide sequence ID" value="NZ_CP024091.1"/>
</dbReference>
<gene>
    <name evidence="2" type="ORF">CPT03_09160</name>
</gene>
<dbReference type="SUPFAM" id="SSF51735">
    <property type="entry name" value="NAD(P)-binding Rossmann-fold domains"/>
    <property type="match status" value="1"/>
</dbReference>
<dbReference type="AlphaFoldDB" id="A0A2D1U4U5"/>
<dbReference type="EMBL" id="CP024091">
    <property type="protein sequence ID" value="ATP56631.1"/>
    <property type="molecule type" value="Genomic_DNA"/>
</dbReference>
<dbReference type="InterPro" id="IPR001509">
    <property type="entry name" value="Epimerase_deHydtase"/>
</dbReference>
<dbReference type="InterPro" id="IPR036291">
    <property type="entry name" value="NAD(P)-bd_dom_sf"/>
</dbReference>
<evidence type="ECO:0000313" key="2">
    <source>
        <dbReference type="EMBL" id="ATP56631.1"/>
    </source>
</evidence>
<protein>
    <submittedName>
        <fullName evidence="2">NAD(P)-dependent oxidoreductase</fullName>
    </submittedName>
</protein>
<dbReference type="Gene3D" id="3.40.50.720">
    <property type="entry name" value="NAD(P)-binding Rossmann-like Domain"/>
    <property type="match status" value="1"/>
</dbReference>
<keyword evidence="3" id="KW-1185">Reference proteome</keyword>